<protein>
    <submittedName>
        <fullName evidence="1">Uncharacterized protein</fullName>
    </submittedName>
</protein>
<evidence type="ECO:0000313" key="2">
    <source>
        <dbReference type="Proteomes" id="UP000199410"/>
    </source>
</evidence>
<organism evidence="1 2">
    <name type="scientific">Lysinibacillus fusiformis</name>
    <dbReference type="NCBI Taxonomy" id="28031"/>
    <lineage>
        <taxon>Bacteria</taxon>
        <taxon>Bacillati</taxon>
        <taxon>Bacillota</taxon>
        <taxon>Bacilli</taxon>
        <taxon>Bacillales</taxon>
        <taxon>Bacillaceae</taxon>
        <taxon>Lysinibacillus</taxon>
    </lineage>
</organism>
<dbReference type="RefSeq" id="WP_008176280.1">
    <property type="nucleotide sequence ID" value="NZ_BJOM01000012.1"/>
</dbReference>
<proteinExistence type="predicted"/>
<dbReference type="Proteomes" id="UP000199410">
    <property type="component" value="Unassembled WGS sequence"/>
</dbReference>
<name>A0A1H9HS81_9BACI</name>
<sequence>MHFLKLGFKTVDEHVLFEGFRNRIFKIEDIAGALGQMRMWDLDTFFKHKKAP</sequence>
<gene>
    <name evidence="1" type="ORF">SAMN02787113_02133</name>
</gene>
<comment type="caution">
    <text evidence="1">The sequence shown here is derived from an EMBL/GenBank/DDBJ whole genome shotgun (WGS) entry which is preliminary data.</text>
</comment>
<evidence type="ECO:0000313" key="1">
    <source>
        <dbReference type="EMBL" id="SEQ65145.1"/>
    </source>
</evidence>
<dbReference type="AlphaFoldDB" id="A0A1H9HS81"/>
<reference evidence="1 2" key="1">
    <citation type="submission" date="2016-10" db="EMBL/GenBank/DDBJ databases">
        <authorList>
            <person name="Varghese N."/>
            <person name="Submissions S."/>
        </authorList>
    </citation>
    <scope>NUCLEOTIDE SEQUENCE [LARGE SCALE GENOMIC DNA]</scope>
    <source>
        <strain evidence="1 2">TC-13</strain>
    </source>
</reference>
<accession>A0A1H9HS81</accession>
<dbReference type="EMBL" id="FOEL01000006">
    <property type="protein sequence ID" value="SEQ65145.1"/>
    <property type="molecule type" value="Genomic_DNA"/>
</dbReference>